<dbReference type="InterPro" id="IPR011663">
    <property type="entry name" value="UTRA"/>
</dbReference>
<dbReference type="Pfam" id="PF07702">
    <property type="entry name" value="UTRA"/>
    <property type="match status" value="1"/>
</dbReference>
<keyword evidence="2" id="KW-0238">DNA-binding</keyword>
<feature type="compositionally biased region" description="Low complexity" evidence="4">
    <location>
        <begin position="1"/>
        <end position="13"/>
    </location>
</feature>
<evidence type="ECO:0000259" key="5">
    <source>
        <dbReference type="PROSITE" id="PS50949"/>
    </source>
</evidence>
<dbReference type="Proteomes" id="UP001055167">
    <property type="component" value="Unassembled WGS sequence"/>
</dbReference>
<dbReference type="PANTHER" id="PTHR44846:SF1">
    <property type="entry name" value="MANNOSYL-D-GLYCERATE TRANSPORT_METABOLISM SYSTEM REPRESSOR MNGR-RELATED"/>
    <property type="match status" value="1"/>
</dbReference>
<proteinExistence type="predicted"/>
<dbReference type="InterPro" id="IPR000524">
    <property type="entry name" value="Tscrpt_reg_HTH_GntR"/>
</dbReference>
<dbReference type="CDD" id="cd07377">
    <property type="entry name" value="WHTH_GntR"/>
    <property type="match status" value="1"/>
</dbReference>
<dbReference type="SMART" id="SM00866">
    <property type="entry name" value="UTRA"/>
    <property type="match status" value="1"/>
</dbReference>
<evidence type="ECO:0000256" key="4">
    <source>
        <dbReference type="SAM" id="MobiDB-lite"/>
    </source>
</evidence>
<evidence type="ECO:0000256" key="1">
    <source>
        <dbReference type="ARBA" id="ARBA00023015"/>
    </source>
</evidence>
<reference evidence="6" key="2">
    <citation type="submission" date="2021-08" db="EMBL/GenBank/DDBJ databases">
        <authorList>
            <person name="Tani A."/>
            <person name="Ola A."/>
            <person name="Ogura Y."/>
            <person name="Katsura K."/>
            <person name="Hayashi T."/>
        </authorList>
    </citation>
    <scope>NUCLEOTIDE SEQUENCE</scope>
    <source>
        <strain evidence="6">KCTC 52305</strain>
    </source>
</reference>
<dbReference type="InterPro" id="IPR036390">
    <property type="entry name" value="WH_DNA-bd_sf"/>
</dbReference>
<dbReference type="EMBL" id="BPQH01000027">
    <property type="protein sequence ID" value="GJD53244.1"/>
    <property type="molecule type" value="Genomic_DNA"/>
</dbReference>
<keyword evidence="3" id="KW-0804">Transcription</keyword>
<feature type="region of interest" description="Disordered" evidence="4">
    <location>
        <begin position="1"/>
        <end position="37"/>
    </location>
</feature>
<dbReference type="PROSITE" id="PS50949">
    <property type="entry name" value="HTH_GNTR"/>
    <property type="match status" value="1"/>
</dbReference>
<dbReference type="Pfam" id="PF00392">
    <property type="entry name" value="GntR"/>
    <property type="match status" value="1"/>
</dbReference>
<dbReference type="Gene3D" id="1.10.10.10">
    <property type="entry name" value="Winged helix-like DNA-binding domain superfamily/Winged helix DNA-binding domain"/>
    <property type="match status" value="1"/>
</dbReference>
<dbReference type="Gene3D" id="3.40.1410.10">
    <property type="entry name" value="Chorismate lyase-like"/>
    <property type="match status" value="1"/>
</dbReference>
<comment type="caution">
    <text evidence="6">The sequence shown here is derived from an EMBL/GenBank/DDBJ whole genome shotgun (WGS) entry which is preliminary data.</text>
</comment>
<dbReference type="InterPro" id="IPR036388">
    <property type="entry name" value="WH-like_DNA-bd_sf"/>
</dbReference>
<dbReference type="InterPro" id="IPR028978">
    <property type="entry name" value="Chorismate_lyase_/UTRA_dom_sf"/>
</dbReference>
<dbReference type="SUPFAM" id="SSF46785">
    <property type="entry name" value="Winged helix' DNA-binding domain"/>
    <property type="match status" value="1"/>
</dbReference>
<feature type="domain" description="HTH gntR-type" evidence="5">
    <location>
        <begin position="35"/>
        <end position="103"/>
    </location>
</feature>
<dbReference type="PANTHER" id="PTHR44846">
    <property type="entry name" value="MANNOSYL-D-GLYCERATE TRANSPORT/METABOLISM SYSTEM REPRESSOR MNGR-RELATED"/>
    <property type="match status" value="1"/>
</dbReference>
<organism evidence="6 7">
    <name type="scientific">Methylobacterium crusticola</name>
    <dbReference type="NCBI Taxonomy" id="1697972"/>
    <lineage>
        <taxon>Bacteria</taxon>
        <taxon>Pseudomonadati</taxon>
        <taxon>Pseudomonadota</taxon>
        <taxon>Alphaproteobacteria</taxon>
        <taxon>Hyphomicrobiales</taxon>
        <taxon>Methylobacteriaceae</taxon>
        <taxon>Methylobacterium</taxon>
    </lineage>
</organism>
<evidence type="ECO:0000313" key="6">
    <source>
        <dbReference type="EMBL" id="GJD53244.1"/>
    </source>
</evidence>
<dbReference type="RefSeq" id="WP_162501416.1">
    <property type="nucleotide sequence ID" value="NZ_BPQH01000027.1"/>
</dbReference>
<dbReference type="InterPro" id="IPR050679">
    <property type="entry name" value="Bact_HTH_transcr_reg"/>
</dbReference>
<protein>
    <submittedName>
        <fullName evidence="6">Mannosyl-D-glycerate transport/metabolism system repressor MngR</fullName>
    </submittedName>
</protein>
<reference evidence="6" key="1">
    <citation type="journal article" date="2021" name="Front. Microbiol.">
        <title>Comprehensive Comparative Genomics and Phenotyping of Methylobacterium Species.</title>
        <authorList>
            <person name="Alessa O."/>
            <person name="Ogura Y."/>
            <person name="Fujitani Y."/>
            <person name="Takami H."/>
            <person name="Hayashi T."/>
            <person name="Sahin N."/>
            <person name="Tani A."/>
        </authorList>
    </citation>
    <scope>NUCLEOTIDE SEQUENCE</scope>
    <source>
        <strain evidence="6">KCTC 52305</strain>
    </source>
</reference>
<dbReference type="SMART" id="SM00345">
    <property type="entry name" value="HTH_GNTR"/>
    <property type="match status" value="1"/>
</dbReference>
<dbReference type="PRINTS" id="PR00035">
    <property type="entry name" value="HTHGNTR"/>
</dbReference>
<evidence type="ECO:0000256" key="2">
    <source>
        <dbReference type="ARBA" id="ARBA00023125"/>
    </source>
</evidence>
<sequence>MAASATGPRASGSRGAGGLPGGGPGPLPGSGPDGTPRYLQLARALRSEIEGGRHPVGGLLPTEVEIARRNGVSRQTVRRAIGLLREEGLVSARKGVGTRVEARHAPERVTYSALSATDLVEIAADSEMTIDSSEWIIARGGLAAELGCRANRKWLHLTCTRRRESMAKPFASVSVYIDHRLASSFRFPGVLRTALFVLLEKHSGEKLLEIQQEIRATVLSAAMAARLDAAAGAPALEITRRFFGTGRRLMLVAINTLPSDRFFYSVAITRT</sequence>
<keyword evidence="7" id="KW-1185">Reference proteome</keyword>
<accession>A0ABQ4R7W2</accession>
<name>A0ABQ4R7W2_9HYPH</name>
<keyword evidence="1" id="KW-0805">Transcription regulation</keyword>
<evidence type="ECO:0000313" key="7">
    <source>
        <dbReference type="Proteomes" id="UP001055167"/>
    </source>
</evidence>
<evidence type="ECO:0000256" key="3">
    <source>
        <dbReference type="ARBA" id="ARBA00023163"/>
    </source>
</evidence>
<gene>
    <name evidence="6" type="primary">mngR</name>
    <name evidence="6" type="ORF">OPKNFCMD_6016</name>
</gene>
<dbReference type="SUPFAM" id="SSF64288">
    <property type="entry name" value="Chorismate lyase-like"/>
    <property type="match status" value="1"/>
</dbReference>